<accession>A0A6N4THU8</accession>
<keyword evidence="4" id="KW-1185">Reference proteome</keyword>
<protein>
    <submittedName>
        <fullName evidence="3">Phosphoesterase</fullName>
    </submittedName>
</protein>
<dbReference type="SUPFAM" id="SSF56300">
    <property type="entry name" value="Metallo-dependent phosphatases"/>
    <property type="match status" value="1"/>
</dbReference>
<dbReference type="GO" id="GO:0016787">
    <property type="term" value="F:hydrolase activity"/>
    <property type="evidence" value="ECO:0007669"/>
    <property type="project" value="InterPro"/>
</dbReference>
<keyword evidence="1" id="KW-0812">Transmembrane</keyword>
<dbReference type="InterPro" id="IPR029052">
    <property type="entry name" value="Metallo-depent_PP-like"/>
</dbReference>
<feature type="transmembrane region" description="Helical" evidence="1">
    <location>
        <begin position="70"/>
        <end position="91"/>
    </location>
</feature>
<keyword evidence="1" id="KW-0472">Membrane</keyword>
<evidence type="ECO:0000256" key="1">
    <source>
        <dbReference type="SAM" id="Phobius"/>
    </source>
</evidence>
<feature type="domain" description="Calcineurin-like phosphoesterase" evidence="2">
    <location>
        <begin position="156"/>
        <end position="339"/>
    </location>
</feature>
<evidence type="ECO:0000259" key="2">
    <source>
        <dbReference type="Pfam" id="PF00149"/>
    </source>
</evidence>
<dbReference type="Pfam" id="PF00149">
    <property type="entry name" value="Metallophos"/>
    <property type="match status" value="1"/>
</dbReference>
<dbReference type="PANTHER" id="PTHR31302">
    <property type="entry name" value="TRANSMEMBRANE PROTEIN WITH METALLOPHOSPHOESTERASE DOMAIN-RELATED"/>
    <property type="match status" value="1"/>
</dbReference>
<dbReference type="PANTHER" id="PTHR31302:SF0">
    <property type="entry name" value="TRANSMEMBRANE PROTEIN WITH METALLOPHOSPHOESTERASE DOMAIN"/>
    <property type="match status" value="1"/>
</dbReference>
<dbReference type="CDD" id="cd07385">
    <property type="entry name" value="MPP_YkuE_C"/>
    <property type="match status" value="1"/>
</dbReference>
<reference evidence="4" key="1">
    <citation type="submission" date="2019-05" db="EMBL/GenBank/DDBJ databases">
        <title>Complete genome sequencing of Absiella argi strain JCM 30884.</title>
        <authorList>
            <person name="Sakamoto M."/>
            <person name="Murakami T."/>
            <person name="Mori H."/>
        </authorList>
    </citation>
    <scope>NUCLEOTIDE SEQUENCE [LARGE SCALE GENOMIC DNA]</scope>
    <source>
        <strain evidence="4">JCM 30884</strain>
    </source>
</reference>
<feature type="transmembrane region" description="Helical" evidence="1">
    <location>
        <begin position="6"/>
        <end position="24"/>
    </location>
</feature>
<evidence type="ECO:0000313" key="4">
    <source>
        <dbReference type="Proteomes" id="UP000464754"/>
    </source>
</evidence>
<gene>
    <name evidence="3" type="ORF">Aargi30884_12560</name>
</gene>
<evidence type="ECO:0000313" key="3">
    <source>
        <dbReference type="EMBL" id="BBK22353.1"/>
    </source>
</evidence>
<organism evidence="3 4">
    <name type="scientific">Amedibacterium intestinale</name>
    <dbReference type="NCBI Taxonomy" id="2583452"/>
    <lineage>
        <taxon>Bacteria</taxon>
        <taxon>Bacillati</taxon>
        <taxon>Bacillota</taxon>
        <taxon>Erysipelotrichia</taxon>
        <taxon>Erysipelotrichales</taxon>
        <taxon>Erysipelotrichaceae</taxon>
        <taxon>Amedibacterium</taxon>
    </lineage>
</organism>
<sequence length="398" mass="45768">MLALFLAPVYLILCWYIWKRWTHWLKHCHLLFDKPLVKGIIGVVYLFVITSLLTSMLFPQNLFHKFLKVISNYWLGILLYILLILFIVDFLRIVLKKISFSRKEFLFSRKGCVFVGTLCLCILVLISGIGVYNASVIKTTDYEVNVNKTVENRKDLRIVLVADMHLGYNIGNLHMKQMVEKINKEKPDLVVVAGDIFDNEYAAVYQPEEIAKTLRNIKSTYGVYACYGNHDVEEKILAGFTFDDDKHKESSKEMDDFLKKAGIKLLKDEGVLIDNSFYVYGRPDAYKRGNTKKQRKSPMEITKNMDREKPIIMIDHQPKELQEMADAGVDLDLSGHTHDGQLFPGNLFVKLMWENSYGYLQKGTMHNIVTSGVGLFGPNMRVGTKSEICSILVHFNEK</sequence>
<name>A0A6N4THU8_9FIRM</name>
<dbReference type="Gene3D" id="3.60.21.10">
    <property type="match status" value="1"/>
</dbReference>
<dbReference type="RefSeq" id="WP_118277329.1">
    <property type="nucleotide sequence ID" value="NZ_AP019695.1"/>
</dbReference>
<proteinExistence type="predicted"/>
<feature type="transmembrane region" description="Helical" evidence="1">
    <location>
        <begin position="36"/>
        <end position="58"/>
    </location>
</feature>
<keyword evidence="1" id="KW-1133">Transmembrane helix</keyword>
<dbReference type="InterPro" id="IPR004843">
    <property type="entry name" value="Calcineurin-like_PHP"/>
</dbReference>
<dbReference type="Proteomes" id="UP000464754">
    <property type="component" value="Chromosome"/>
</dbReference>
<dbReference type="KEGG" id="aarg:Aargi30884_12560"/>
<dbReference type="EMBL" id="AP019695">
    <property type="protein sequence ID" value="BBK22353.1"/>
    <property type="molecule type" value="Genomic_DNA"/>
</dbReference>
<dbReference type="InterPro" id="IPR051158">
    <property type="entry name" value="Metallophosphoesterase_sf"/>
</dbReference>
<dbReference type="AlphaFoldDB" id="A0A6N4THU8"/>
<feature type="transmembrane region" description="Helical" evidence="1">
    <location>
        <begin position="112"/>
        <end position="132"/>
    </location>
</feature>